<organism evidence="1">
    <name type="scientific">marine sediment metagenome</name>
    <dbReference type="NCBI Taxonomy" id="412755"/>
    <lineage>
        <taxon>unclassified sequences</taxon>
        <taxon>metagenomes</taxon>
        <taxon>ecological metagenomes</taxon>
    </lineage>
</organism>
<gene>
    <name evidence="1" type="ORF">LCGC14_0044570</name>
</gene>
<name>A0A0F9Y989_9ZZZZ</name>
<reference evidence="1" key="1">
    <citation type="journal article" date="2015" name="Nature">
        <title>Complex archaea that bridge the gap between prokaryotes and eukaryotes.</title>
        <authorList>
            <person name="Spang A."/>
            <person name="Saw J.H."/>
            <person name="Jorgensen S.L."/>
            <person name="Zaremba-Niedzwiedzka K."/>
            <person name="Martijn J."/>
            <person name="Lind A.E."/>
            <person name="van Eijk R."/>
            <person name="Schleper C."/>
            <person name="Guy L."/>
            <person name="Ettema T.J."/>
        </authorList>
    </citation>
    <scope>NUCLEOTIDE SEQUENCE</scope>
</reference>
<dbReference type="AlphaFoldDB" id="A0A0F9Y989"/>
<sequence>MNRLGHKFFISLFVTLLCLYLFDMGTASTIVTFVTTFLTV</sequence>
<dbReference type="EMBL" id="LAZR01000009">
    <property type="protein sequence ID" value="KKO08517.1"/>
    <property type="molecule type" value="Genomic_DNA"/>
</dbReference>
<accession>A0A0F9Y989</accession>
<comment type="caution">
    <text evidence="1">The sequence shown here is derived from an EMBL/GenBank/DDBJ whole genome shotgun (WGS) entry which is preliminary data.</text>
</comment>
<protein>
    <submittedName>
        <fullName evidence="1">Uncharacterized protein</fullName>
    </submittedName>
</protein>
<evidence type="ECO:0000313" key="1">
    <source>
        <dbReference type="EMBL" id="KKO08517.1"/>
    </source>
</evidence>
<proteinExistence type="predicted"/>